<dbReference type="GO" id="GO:0008254">
    <property type="term" value="F:3'-nucleotidase activity"/>
    <property type="evidence" value="ECO:0007669"/>
    <property type="project" value="TreeGrafter"/>
</dbReference>
<evidence type="ECO:0000256" key="2">
    <source>
        <dbReference type="ARBA" id="ARBA00001946"/>
    </source>
</evidence>
<evidence type="ECO:0000256" key="5">
    <source>
        <dbReference type="ARBA" id="ARBA00022490"/>
    </source>
</evidence>
<feature type="binding site" evidence="9">
    <location>
        <position position="98"/>
    </location>
    <ligand>
        <name>a divalent metal cation</name>
        <dbReference type="ChEBI" id="CHEBI:60240"/>
    </ligand>
</feature>
<dbReference type="GO" id="GO:0008253">
    <property type="term" value="F:5'-nucleotidase activity"/>
    <property type="evidence" value="ECO:0007669"/>
    <property type="project" value="UniProtKB-UniRule"/>
</dbReference>
<feature type="binding site" evidence="9">
    <location>
        <position position="41"/>
    </location>
    <ligand>
        <name>a divalent metal cation</name>
        <dbReference type="ChEBI" id="CHEBI:60240"/>
    </ligand>
</feature>
<dbReference type="NCBIfam" id="NF001490">
    <property type="entry name" value="PRK00346.1-4"/>
    <property type="match status" value="1"/>
</dbReference>
<evidence type="ECO:0000256" key="7">
    <source>
        <dbReference type="ARBA" id="ARBA00022741"/>
    </source>
</evidence>
<dbReference type="GO" id="GO:0004309">
    <property type="term" value="F:exopolyphosphatase activity"/>
    <property type="evidence" value="ECO:0007669"/>
    <property type="project" value="TreeGrafter"/>
</dbReference>
<keyword evidence="6 9" id="KW-0479">Metal-binding</keyword>
<feature type="domain" description="Survival protein SurE-like phosphatase/nucleotidase" evidence="10">
    <location>
        <begin position="3"/>
        <end position="190"/>
    </location>
</feature>
<comment type="cofactor">
    <cofactor evidence="9">
        <name>a divalent metal cation</name>
        <dbReference type="ChEBI" id="CHEBI:60240"/>
    </cofactor>
    <text evidence="9">Binds 1 divalent metal cation per subunit.</text>
</comment>
<dbReference type="Pfam" id="PF01975">
    <property type="entry name" value="SurE"/>
    <property type="match status" value="1"/>
</dbReference>
<evidence type="ECO:0000256" key="1">
    <source>
        <dbReference type="ARBA" id="ARBA00000815"/>
    </source>
</evidence>
<dbReference type="EC" id="3.1.3.5" evidence="9"/>
<name>A0A857DIF2_9FIRM</name>
<dbReference type="NCBIfam" id="TIGR00087">
    <property type="entry name" value="surE"/>
    <property type="match status" value="1"/>
</dbReference>
<reference evidence="11 12" key="1">
    <citation type="submission" date="2019-12" db="EMBL/GenBank/DDBJ databases">
        <title>Sequence classification of anaerobic respiratory reductive dehalogenases: First we see many, then we see few.</title>
        <authorList>
            <person name="Molenda O."/>
            <person name="Puentes Jacome L.A."/>
            <person name="Cao X."/>
            <person name="Nesbo C.L."/>
            <person name="Tang S."/>
            <person name="Morson N."/>
            <person name="Patron J."/>
            <person name="Lomheim L."/>
            <person name="Wishart D.S."/>
            <person name="Edwards E.A."/>
        </authorList>
    </citation>
    <scope>NUCLEOTIDE SEQUENCE [LARGE SCALE GENOMIC DNA]</scope>
    <source>
        <strain evidence="11 12">12DCA</strain>
    </source>
</reference>
<dbReference type="RefSeq" id="WP_019226267.1">
    <property type="nucleotide sequence ID" value="NZ_CP046996.1"/>
</dbReference>
<dbReference type="InterPro" id="IPR030048">
    <property type="entry name" value="SurE"/>
</dbReference>
<dbReference type="InterPro" id="IPR002828">
    <property type="entry name" value="SurE-like_Pase/nucleotidase"/>
</dbReference>
<evidence type="ECO:0000256" key="6">
    <source>
        <dbReference type="ARBA" id="ARBA00022723"/>
    </source>
</evidence>
<dbReference type="EMBL" id="CP046996">
    <property type="protein sequence ID" value="QHA00707.1"/>
    <property type="molecule type" value="Genomic_DNA"/>
</dbReference>
<comment type="cofactor">
    <cofactor evidence="2">
        <name>Mg(2+)</name>
        <dbReference type="ChEBI" id="CHEBI:18420"/>
    </cofactor>
</comment>
<dbReference type="GO" id="GO:0046872">
    <property type="term" value="F:metal ion binding"/>
    <property type="evidence" value="ECO:0007669"/>
    <property type="project" value="UniProtKB-UniRule"/>
</dbReference>
<gene>
    <name evidence="9 11" type="primary">surE</name>
    <name evidence="11" type="ORF">GQ588_08710</name>
</gene>
<keyword evidence="5 9" id="KW-0963">Cytoplasm</keyword>
<evidence type="ECO:0000256" key="8">
    <source>
        <dbReference type="ARBA" id="ARBA00022801"/>
    </source>
</evidence>
<dbReference type="PANTHER" id="PTHR30457">
    <property type="entry name" value="5'-NUCLEOTIDASE SURE"/>
    <property type="match status" value="1"/>
</dbReference>
<evidence type="ECO:0000256" key="9">
    <source>
        <dbReference type="HAMAP-Rule" id="MF_00060"/>
    </source>
</evidence>
<protein>
    <recommendedName>
        <fullName evidence="9">5'-nucleotidase SurE</fullName>
        <ecNumber evidence="9">3.1.3.5</ecNumber>
    </recommendedName>
    <alternativeName>
        <fullName evidence="9">Nucleoside 5'-monophosphate phosphohydrolase</fullName>
    </alternativeName>
</protein>
<dbReference type="AlphaFoldDB" id="A0A857DIF2"/>
<evidence type="ECO:0000259" key="10">
    <source>
        <dbReference type="Pfam" id="PF01975"/>
    </source>
</evidence>
<dbReference type="Gene3D" id="3.40.1210.10">
    <property type="entry name" value="Survival protein SurE-like phosphatase/nucleotidase"/>
    <property type="match status" value="1"/>
</dbReference>
<comment type="catalytic activity">
    <reaction evidence="1 9">
        <text>a ribonucleoside 5'-phosphate + H2O = a ribonucleoside + phosphate</text>
        <dbReference type="Rhea" id="RHEA:12484"/>
        <dbReference type="ChEBI" id="CHEBI:15377"/>
        <dbReference type="ChEBI" id="CHEBI:18254"/>
        <dbReference type="ChEBI" id="CHEBI:43474"/>
        <dbReference type="ChEBI" id="CHEBI:58043"/>
        <dbReference type="EC" id="3.1.3.5"/>
    </reaction>
</comment>
<evidence type="ECO:0000313" key="12">
    <source>
        <dbReference type="Proteomes" id="UP000430508"/>
    </source>
</evidence>
<comment type="function">
    <text evidence="9">Nucleotidase that shows phosphatase activity on nucleoside 5'-monophosphates.</text>
</comment>
<sequence>MKILLTNDDGYFAAGLRTMYDALAADHQHEIYVVAPEGQRSAVGRSITLFQPIFVTHHSLPDNHIGVSVNGTPTDCVKLAIQGDILPAKPDLIISGINHGPNLGSDVFYSGTVAAAMEGALLGIRSIAVSLANYDYEDYMPSALLIKRLIDTNSPLLQYQSGLLNINVPPCDREEWKGKRVTRLGRSVYDNAFENRKSPYGREYYWITGTLVFEEEQDTDLRAIQEGYVSVTPLHCDLTDYERLKTMGNLL</sequence>
<feature type="binding site" evidence="9">
    <location>
        <position position="8"/>
    </location>
    <ligand>
        <name>a divalent metal cation</name>
        <dbReference type="ChEBI" id="CHEBI:60240"/>
    </ligand>
</feature>
<accession>A0A857DIF2</accession>
<feature type="binding site" evidence="9">
    <location>
        <position position="9"/>
    </location>
    <ligand>
        <name>a divalent metal cation</name>
        <dbReference type="ChEBI" id="CHEBI:60240"/>
    </ligand>
</feature>
<keyword evidence="7 9" id="KW-0547">Nucleotide-binding</keyword>
<dbReference type="PANTHER" id="PTHR30457:SF12">
    <property type="entry name" value="5'_3'-NUCLEOTIDASE SURE"/>
    <property type="match status" value="1"/>
</dbReference>
<evidence type="ECO:0000256" key="3">
    <source>
        <dbReference type="ARBA" id="ARBA00004496"/>
    </source>
</evidence>
<dbReference type="HAMAP" id="MF_00060">
    <property type="entry name" value="SurE"/>
    <property type="match status" value="1"/>
</dbReference>
<evidence type="ECO:0000256" key="4">
    <source>
        <dbReference type="ARBA" id="ARBA00011062"/>
    </source>
</evidence>
<evidence type="ECO:0000313" key="11">
    <source>
        <dbReference type="EMBL" id="QHA00707.1"/>
    </source>
</evidence>
<organism evidence="11 12">
    <name type="scientific">Dehalobacter restrictus</name>
    <dbReference type="NCBI Taxonomy" id="55583"/>
    <lineage>
        <taxon>Bacteria</taxon>
        <taxon>Bacillati</taxon>
        <taxon>Bacillota</taxon>
        <taxon>Clostridia</taxon>
        <taxon>Eubacteriales</taxon>
        <taxon>Desulfitobacteriaceae</taxon>
        <taxon>Dehalobacter</taxon>
    </lineage>
</organism>
<proteinExistence type="inferred from homology"/>
<keyword evidence="8 9" id="KW-0378">Hydrolase</keyword>
<dbReference type="GO" id="GO:0005737">
    <property type="term" value="C:cytoplasm"/>
    <property type="evidence" value="ECO:0007669"/>
    <property type="project" value="UniProtKB-SubCell"/>
</dbReference>
<dbReference type="SUPFAM" id="SSF64167">
    <property type="entry name" value="SurE-like"/>
    <property type="match status" value="1"/>
</dbReference>
<comment type="subcellular location">
    <subcellularLocation>
        <location evidence="3 9">Cytoplasm</location>
    </subcellularLocation>
</comment>
<dbReference type="GO" id="GO:0000166">
    <property type="term" value="F:nucleotide binding"/>
    <property type="evidence" value="ECO:0007669"/>
    <property type="project" value="UniProtKB-KW"/>
</dbReference>
<dbReference type="FunFam" id="3.40.1210.10:FF:000001">
    <property type="entry name" value="5'/3'-nucleotidase SurE"/>
    <property type="match status" value="1"/>
</dbReference>
<comment type="similarity">
    <text evidence="4 9">Belongs to the SurE nucleotidase family.</text>
</comment>
<dbReference type="Proteomes" id="UP000430508">
    <property type="component" value="Chromosome"/>
</dbReference>
<dbReference type="InterPro" id="IPR036523">
    <property type="entry name" value="SurE-like_sf"/>
</dbReference>